<accession>A0A1B1BJ38</accession>
<dbReference type="AlphaFoldDB" id="A0A1B1BJ38"/>
<feature type="region of interest" description="Disordered" evidence="1">
    <location>
        <begin position="1"/>
        <end position="24"/>
    </location>
</feature>
<name>A0A1B1BJ38_9MICO</name>
<dbReference type="PANTHER" id="PTHR43058:SF1">
    <property type="entry name" value="DUF427 DOMAIN-CONTAINING PROTEIN"/>
    <property type="match status" value="1"/>
</dbReference>
<dbReference type="KEGG" id="cart:PA27867_1685"/>
<organism evidence="3 4">
    <name type="scientific">Cryobacterium arcticum</name>
    <dbReference type="NCBI Taxonomy" id="670052"/>
    <lineage>
        <taxon>Bacteria</taxon>
        <taxon>Bacillati</taxon>
        <taxon>Actinomycetota</taxon>
        <taxon>Actinomycetes</taxon>
        <taxon>Micrococcales</taxon>
        <taxon>Microbacteriaceae</taxon>
        <taxon>Cryobacterium</taxon>
    </lineage>
</organism>
<dbReference type="PATRIC" id="fig|670052.7.peg.1740"/>
<dbReference type="EMBL" id="CP016282">
    <property type="protein sequence ID" value="ANP72639.1"/>
    <property type="molecule type" value="Genomic_DNA"/>
</dbReference>
<dbReference type="STRING" id="670052.PA27867_1685"/>
<proteinExistence type="predicted"/>
<dbReference type="PANTHER" id="PTHR43058">
    <property type="entry name" value="SLR0655 PROTEIN"/>
    <property type="match status" value="1"/>
</dbReference>
<evidence type="ECO:0000256" key="1">
    <source>
        <dbReference type="SAM" id="MobiDB-lite"/>
    </source>
</evidence>
<gene>
    <name evidence="3" type="ORF">PA27867_1685</name>
</gene>
<feature type="domain" description="DUF427" evidence="2">
    <location>
        <begin position="35"/>
        <end position="125"/>
    </location>
</feature>
<dbReference type="InterPro" id="IPR038694">
    <property type="entry name" value="DUF427_sf"/>
</dbReference>
<dbReference type="InterPro" id="IPR007361">
    <property type="entry name" value="DUF427"/>
</dbReference>
<dbReference type="OrthoDB" id="285364at2"/>
<evidence type="ECO:0000313" key="3">
    <source>
        <dbReference type="EMBL" id="ANP72639.1"/>
    </source>
</evidence>
<dbReference type="Gene3D" id="2.170.150.40">
    <property type="entry name" value="Domain of unknown function (DUF427)"/>
    <property type="match status" value="1"/>
</dbReference>
<protein>
    <recommendedName>
        <fullName evidence="2">DUF427 domain-containing protein</fullName>
    </recommendedName>
</protein>
<sequence>MDRTHRNRETPGPGQESVWDYPRPPRVEPTSEHVVLRFNGRVIADTRDSVRVLETSHPPTYYLPRTAFAPGVLVPVNGHSVCEYKGLASYLSVVVGDVHADAVAWYYPAPLAGFEALAGRVAVYPGRLDECTVDGETVRAQPGDFYGGWITDRIVGPFKGAPGTLGW</sequence>
<evidence type="ECO:0000259" key="2">
    <source>
        <dbReference type="Pfam" id="PF04248"/>
    </source>
</evidence>
<dbReference type="Proteomes" id="UP000092582">
    <property type="component" value="Chromosome 1"/>
</dbReference>
<reference evidence="3 4" key="1">
    <citation type="submission" date="2016-06" db="EMBL/GenBank/DDBJ databases">
        <title>Genome sequencing of Cryobacterium arcticum PAMC 27867.</title>
        <authorList>
            <person name="Lee J."/>
            <person name="Kim O.-S."/>
        </authorList>
    </citation>
    <scope>NUCLEOTIDE SEQUENCE [LARGE SCALE GENOMIC DNA]</scope>
    <source>
        <strain evidence="3 4">PAMC 27867</strain>
    </source>
</reference>
<evidence type="ECO:0000313" key="4">
    <source>
        <dbReference type="Proteomes" id="UP000092582"/>
    </source>
</evidence>
<dbReference type="RefSeq" id="WP_066595276.1">
    <property type="nucleotide sequence ID" value="NZ_CP016282.1"/>
</dbReference>
<keyword evidence="4" id="KW-1185">Reference proteome</keyword>
<dbReference type="Pfam" id="PF04248">
    <property type="entry name" value="NTP_transf_9"/>
    <property type="match status" value="1"/>
</dbReference>